<dbReference type="SUPFAM" id="SSF48403">
    <property type="entry name" value="Ankyrin repeat"/>
    <property type="match status" value="1"/>
</dbReference>
<name>A0A225UJA6_9STRA</name>
<evidence type="ECO:0000313" key="3">
    <source>
        <dbReference type="Proteomes" id="UP000198211"/>
    </source>
</evidence>
<dbReference type="Proteomes" id="UP000198211">
    <property type="component" value="Unassembled WGS sequence"/>
</dbReference>
<keyword evidence="1" id="KW-0040">ANK repeat</keyword>
<comment type="caution">
    <text evidence="2">The sequence shown here is derived from an EMBL/GenBank/DDBJ whole genome shotgun (WGS) entry which is preliminary data.</text>
</comment>
<dbReference type="STRING" id="4795.A0A225UJA6"/>
<dbReference type="SMART" id="SM00248">
    <property type="entry name" value="ANK"/>
    <property type="match status" value="2"/>
</dbReference>
<feature type="non-terminal residue" evidence="2">
    <location>
        <position position="1"/>
    </location>
</feature>
<dbReference type="InterPro" id="IPR039323">
    <property type="entry name" value="ANKRD_45/46/60"/>
</dbReference>
<proteinExistence type="predicted"/>
<dbReference type="EMBL" id="NBNE01016845">
    <property type="protein sequence ID" value="OWY93020.1"/>
    <property type="molecule type" value="Genomic_DNA"/>
</dbReference>
<organism evidence="2 3">
    <name type="scientific">Phytophthora megakarya</name>
    <dbReference type="NCBI Taxonomy" id="4795"/>
    <lineage>
        <taxon>Eukaryota</taxon>
        <taxon>Sar</taxon>
        <taxon>Stramenopiles</taxon>
        <taxon>Oomycota</taxon>
        <taxon>Peronosporomycetes</taxon>
        <taxon>Peronosporales</taxon>
        <taxon>Peronosporaceae</taxon>
        <taxon>Phytophthora</taxon>
    </lineage>
</organism>
<dbReference type="Gene3D" id="1.25.40.20">
    <property type="entry name" value="Ankyrin repeat-containing domain"/>
    <property type="match status" value="1"/>
</dbReference>
<dbReference type="Pfam" id="PF12796">
    <property type="entry name" value="Ank_2"/>
    <property type="match status" value="1"/>
</dbReference>
<dbReference type="InterPro" id="IPR002110">
    <property type="entry name" value="Ankyrin_rpt"/>
</dbReference>
<dbReference type="OrthoDB" id="184751at2759"/>
<dbReference type="PANTHER" id="PTHR22677:SF4">
    <property type="entry name" value="USHER SYNDROME TYPE-1G PROTEIN-LIKE PROTEIN"/>
    <property type="match status" value="1"/>
</dbReference>
<sequence length="76" mass="8210">ALSQNGTNIDAMTNGGSTAFVFASMFGHLSIVHALVDHGASIEQSDMYGKTALTMAAKNKHVEVVSIRRMIRFLDQ</sequence>
<dbReference type="InterPro" id="IPR036770">
    <property type="entry name" value="Ankyrin_rpt-contain_sf"/>
</dbReference>
<keyword evidence="3" id="KW-1185">Reference proteome</keyword>
<evidence type="ECO:0000256" key="1">
    <source>
        <dbReference type="PROSITE-ProRule" id="PRU00023"/>
    </source>
</evidence>
<protein>
    <submittedName>
        <fullName evidence="2">Uncharacterized protein</fullName>
    </submittedName>
</protein>
<dbReference type="AlphaFoldDB" id="A0A225UJA6"/>
<feature type="repeat" description="ANK" evidence="1">
    <location>
        <begin position="15"/>
        <end position="47"/>
    </location>
</feature>
<evidence type="ECO:0000313" key="2">
    <source>
        <dbReference type="EMBL" id="OWY93020.1"/>
    </source>
</evidence>
<dbReference type="PROSITE" id="PS50088">
    <property type="entry name" value="ANK_REPEAT"/>
    <property type="match status" value="1"/>
</dbReference>
<dbReference type="PROSITE" id="PS50297">
    <property type="entry name" value="ANK_REP_REGION"/>
    <property type="match status" value="1"/>
</dbReference>
<accession>A0A225UJA6</accession>
<reference evidence="3" key="1">
    <citation type="submission" date="2017-03" db="EMBL/GenBank/DDBJ databases">
        <title>Phytopthora megakarya and P. palmivora, two closely related causual agents of cacao black pod achieved similar genome size and gene model numbers by different mechanisms.</title>
        <authorList>
            <person name="Ali S."/>
            <person name="Shao J."/>
            <person name="Larry D.J."/>
            <person name="Kronmiller B."/>
            <person name="Shen D."/>
            <person name="Strem M.D."/>
            <person name="Melnick R.L."/>
            <person name="Guiltinan M.J."/>
            <person name="Tyler B.M."/>
            <person name="Meinhardt L.W."/>
            <person name="Bailey B.A."/>
        </authorList>
    </citation>
    <scope>NUCLEOTIDE SEQUENCE [LARGE SCALE GENOMIC DNA]</scope>
    <source>
        <strain evidence="3">zdho120</strain>
    </source>
</reference>
<gene>
    <name evidence="2" type="ORF">PHMEG_00037730</name>
</gene>
<dbReference type="PANTHER" id="PTHR22677">
    <property type="entry name" value="ANKYRIN REPEAT DOMAIN-CONTAINING PROTEIN 60"/>
    <property type="match status" value="1"/>
</dbReference>